<organism evidence="2 3">
    <name type="scientific">Triticum turgidum subsp. durum</name>
    <name type="common">Durum wheat</name>
    <name type="synonym">Triticum durum</name>
    <dbReference type="NCBI Taxonomy" id="4567"/>
    <lineage>
        <taxon>Eukaryota</taxon>
        <taxon>Viridiplantae</taxon>
        <taxon>Streptophyta</taxon>
        <taxon>Embryophyta</taxon>
        <taxon>Tracheophyta</taxon>
        <taxon>Spermatophyta</taxon>
        <taxon>Magnoliopsida</taxon>
        <taxon>Liliopsida</taxon>
        <taxon>Poales</taxon>
        <taxon>Poaceae</taxon>
        <taxon>BOP clade</taxon>
        <taxon>Pooideae</taxon>
        <taxon>Triticodae</taxon>
        <taxon>Triticeae</taxon>
        <taxon>Triticinae</taxon>
        <taxon>Triticum</taxon>
    </lineage>
</organism>
<feature type="region of interest" description="Disordered" evidence="1">
    <location>
        <begin position="541"/>
        <end position="579"/>
    </location>
</feature>
<dbReference type="EMBL" id="LT934115">
    <property type="protein sequence ID" value="VAH56964.1"/>
    <property type="molecule type" value="Genomic_DNA"/>
</dbReference>
<accession>A0A9R0VH56</accession>
<keyword evidence="3" id="KW-1185">Reference proteome</keyword>
<dbReference type="AlphaFoldDB" id="A0A9R0VH56"/>
<sequence>MALLCFLLDLRNIPPPILDLLKQCLLHLANHYAAAPSPPAASASAAPLPDRLALCYVHRAAAGPSGSSSRSPPELKIAYRPGEKFSLRDFHHAVENLPLDGFLPEQHGSVPTGDVSLQNLFSNRAIYSWATDDISKKVIAICFSAQNTEPLRRSLMEASEQCITVEFVMLETETAAFMYDDVSENSSSFIHRISDLENCVVRRYSPETQVLHGLVKRWLEELKDDKEEMMQAVLVFRVPIIKSVNQVTCSIYPSANQIIDGFPYCQICRCHGRPIDDVTTHKAKWLCPTTSRQLAASDVTDSAVKIGDQTVLFLPTSEGGSNMRRASTSISFDVIERTDLASLNEGVIMGKSHVVVPSSNDEVALTDESLDQNTQIFYGLCETLFKLDQGLVCSSACNTETMKIGTLACYYLLQPSEKGPMLLRRLAGSEEILPLPDVSRPRNYTVSKDTKNSIETSLSKIAVKEYNPLHHERGFHSKLNSLVKDSLQFGSITPAYAVNDAIHLDSFSEPQIPALQGPRGNMFMSQREKARDADRIYAFSEPQTTASPFRVPKDRLPSQPKERKLPSQQPKEKASPSISEEWEKLIIIDDNDDFCTPVSSSRAQFPRPPVSTLPSPVKPLDEKTSRILERLEAPKAKKQRASKAAGAGAAMASGRSGVSSTQGKKPLLPFEPSVSQPLKPTFNRVRRKPVP</sequence>
<feature type="compositionally biased region" description="Basic and acidic residues" evidence="1">
    <location>
        <begin position="551"/>
        <end position="574"/>
    </location>
</feature>
<evidence type="ECO:0000313" key="2">
    <source>
        <dbReference type="EMBL" id="VAH56964.1"/>
    </source>
</evidence>
<proteinExistence type="predicted"/>
<feature type="compositionally biased region" description="Low complexity" evidence="1">
    <location>
        <begin position="642"/>
        <end position="660"/>
    </location>
</feature>
<dbReference type="Proteomes" id="UP000324705">
    <property type="component" value="Chromosome 3A"/>
</dbReference>
<evidence type="ECO:0000313" key="3">
    <source>
        <dbReference type="Proteomes" id="UP000324705"/>
    </source>
</evidence>
<dbReference type="Gramene" id="TRITD3Av1G022400.4">
    <property type="protein sequence ID" value="TRITD3Av1G022400.4"/>
    <property type="gene ID" value="TRITD3Av1G022400"/>
</dbReference>
<dbReference type="PANTHER" id="PTHR38390:SF2">
    <property type="entry name" value="OS01G0103900 PROTEIN"/>
    <property type="match status" value="1"/>
</dbReference>
<evidence type="ECO:0000256" key="1">
    <source>
        <dbReference type="SAM" id="MobiDB-lite"/>
    </source>
</evidence>
<reference evidence="2 3" key="1">
    <citation type="submission" date="2017-09" db="EMBL/GenBank/DDBJ databases">
        <authorList>
            <consortium name="International Durum Wheat Genome Sequencing Consortium (IDWGSC)"/>
            <person name="Milanesi L."/>
        </authorList>
    </citation>
    <scope>NUCLEOTIDE SEQUENCE [LARGE SCALE GENOMIC DNA]</scope>
    <source>
        <strain evidence="3">cv. Svevo</strain>
    </source>
</reference>
<dbReference type="PANTHER" id="PTHR38390">
    <property type="entry name" value="OS01G0103900 PROTEIN"/>
    <property type="match status" value="1"/>
</dbReference>
<feature type="region of interest" description="Disordered" evidence="1">
    <location>
        <begin position="597"/>
        <end position="691"/>
    </location>
</feature>
<protein>
    <submittedName>
        <fullName evidence="2">Uncharacterized protein</fullName>
    </submittedName>
</protein>
<gene>
    <name evidence="2" type="ORF">TRITD_3Av1G022400</name>
</gene>
<feature type="compositionally biased region" description="Basic and acidic residues" evidence="1">
    <location>
        <begin position="619"/>
        <end position="635"/>
    </location>
</feature>
<dbReference type="OMA" id="LECYYLL"/>
<name>A0A9R0VH56_TRITD</name>